<feature type="region of interest" description="Disordered" evidence="1">
    <location>
        <begin position="358"/>
        <end position="453"/>
    </location>
</feature>
<dbReference type="Proteomes" id="UP000516173">
    <property type="component" value="Chromosome"/>
</dbReference>
<name>A0A7G1KTU0_9NOCA</name>
<evidence type="ECO:0000313" key="5">
    <source>
        <dbReference type="EMBL" id="BCK58675.1"/>
    </source>
</evidence>
<feature type="domain" description="Mammalian cell entry C-terminal" evidence="4">
    <location>
        <begin position="123"/>
        <end position="304"/>
    </location>
</feature>
<dbReference type="InterPro" id="IPR052336">
    <property type="entry name" value="MlaD_Phospholipid_Transporter"/>
</dbReference>
<dbReference type="AlphaFoldDB" id="A0A7G1KTU0"/>
<feature type="compositionally biased region" description="Pro residues" evidence="1">
    <location>
        <begin position="360"/>
        <end position="371"/>
    </location>
</feature>
<organism evidence="5 6">
    <name type="scientific">Nocardia wallacei</name>
    <dbReference type="NCBI Taxonomy" id="480035"/>
    <lineage>
        <taxon>Bacteria</taxon>
        <taxon>Bacillati</taxon>
        <taxon>Actinomycetota</taxon>
        <taxon>Actinomycetes</taxon>
        <taxon>Mycobacteriales</taxon>
        <taxon>Nocardiaceae</taxon>
        <taxon>Nocardia</taxon>
    </lineage>
</organism>
<protein>
    <submittedName>
        <fullName evidence="5">Putative Mce family protein</fullName>
    </submittedName>
</protein>
<dbReference type="KEGG" id="nwl:NWFMUON74_64470"/>
<dbReference type="Pfam" id="PF11887">
    <property type="entry name" value="Mce4_CUP1"/>
    <property type="match status" value="1"/>
</dbReference>
<dbReference type="PROSITE" id="PS51257">
    <property type="entry name" value="PROKAR_LIPOPROTEIN"/>
    <property type="match status" value="1"/>
</dbReference>
<accession>A0A7G1KTU0</accession>
<feature type="chain" id="PRO_5038982322" evidence="2">
    <location>
        <begin position="25"/>
        <end position="453"/>
    </location>
</feature>
<evidence type="ECO:0000256" key="2">
    <source>
        <dbReference type="SAM" id="SignalP"/>
    </source>
</evidence>
<dbReference type="PANTHER" id="PTHR33371">
    <property type="entry name" value="INTERMEMBRANE PHOSPHOLIPID TRANSPORT SYSTEM BINDING PROTEIN MLAD-RELATED"/>
    <property type="match status" value="1"/>
</dbReference>
<keyword evidence="2" id="KW-0732">Signal</keyword>
<feature type="domain" description="Mce/MlaD" evidence="3">
    <location>
        <begin position="40"/>
        <end position="114"/>
    </location>
</feature>
<feature type="signal peptide" evidence="2">
    <location>
        <begin position="1"/>
        <end position="24"/>
    </location>
</feature>
<dbReference type="PANTHER" id="PTHR33371:SF15">
    <property type="entry name" value="LIPOPROTEIN LPRN"/>
    <property type="match status" value="1"/>
</dbReference>
<dbReference type="InterPro" id="IPR024516">
    <property type="entry name" value="Mce_C"/>
</dbReference>
<dbReference type="GO" id="GO:0005576">
    <property type="term" value="C:extracellular region"/>
    <property type="evidence" value="ECO:0007669"/>
    <property type="project" value="TreeGrafter"/>
</dbReference>
<keyword evidence="6" id="KW-1185">Reference proteome</keyword>
<reference evidence="5 6" key="1">
    <citation type="submission" date="2020-08" db="EMBL/GenBank/DDBJ databases">
        <title>Genome Sequencing of Nocardia wallacei strain FMUON74 and assembly.</title>
        <authorList>
            <person name="Toyokawa M."/>
            <person name="Uesaka K."/>
        </authorList>
    </citation>
    <scope>NUCLEOTIDE SEQUENCE [LARGE SCALE GENOMIC DNA]</scope>
    <source>
        <strain evidence="5 6">FMUON74</strain>
    </source>
</reference>
<evidence type="ECO:0000256" key="1">
    <source>
        <dbReference type="SAM" id="MobiDB-lite"/>
    </source>
</evidence>
<dbReference type="InterPro" id="IPR003399">
    <property type="entry name" value="Mce/MlaD"/>
</dbReference>
<dbReference type="NCBIfam" id="TIGR00996">
    <property type="entry name" value="Mtu_fam_mce"/>
    <property type="match status" value="1"/>
</dbReference>
<evidence type="ECO:0000313" key="6">
    <source>
        <dbReference type="Proteomes" id="UP000516173"/>
    </source>
</evidence>
<dbReference type="EMBL" id="AP023396">
    <property type="protein sequence ID" value="BCK58675.1"/>
    <property type="molecule type" value="Genomic_DNA"/>
</dbReference>
<proteinExistence type="predicted"/>
<sequence length="453" mass="46430">MNASRRTAFTALCAVVTLGTAGCAVTVENLPMPKPGIGAPGYTVHAAFRDALNLPDHAHVRIGGTDVGTVTKIETTNFIADVEILIRADISLPQGTTAELRQGTPLGDMFVAMTLPTAQQAGAPLRDGDTIGTDHTGTAASVEQLMMSVSMLINGGGINQAAQITSQMDSMFAGRGPQLSHLLTEMTSVIDALNQRTGDIDATLQGLNTLAGELSRRKAELGAAADTFPQLLGLVNENNQRIVDLTTKVSTTMAALGDFTDTTGPQFLSLFDSIQKLMSGFTDMGDNLTQALSNLHDMYPGVMASLRGPGLAIMATVSYLSVGALTDPKGSRFPEVGDVGAFVGSLAQIFEKVFGRVISPPRPVPPDPAQPGGPEASGETPDGARPGGPEASLGTPDRAQPGGPEASGGTPDRAQPGEPQASGGTPDRAQPGEPQASGGTPDSGAQGEPGGVR</sequence>
<evidence type="ECO:0000259" key="4">
    <source>
        <dbReference type="Pfam" id="PF11887"/>
    </source>
</evidence>
<dbReference type="Pfam" id="PF02470">
    <property type="entry name" value="MlaD"/>
    <property type="match status" value="1"/>
</dbReference>
<evidence type="ECO:0000259" key="3">
    <source>
        <dbReference type="Pfam" id="PF02470"/>
    </source>
</evidence>
<gene>
    <name evidence="5" type="ORF">NWFMUON74_64470</name>
</gene>
<dbReference type="InterPro" id="IPR005693">
    <property type="entry name" value="Mce"/>
</dbReference>